<comment type="subcellular location">
    <subcellularLocation>
        <location evidence="1">Cell membrane</location>
        <topology evidence="1">Multi-pass membrane protein</topology>
    </subcellularLocation>
</comment>
<evidence type="ECO:0000256" key="1">
    <source>
        <dbReference type="ARBA" id="ARBA00004651"/>
    </source>
</evidence>
<keyword evidence="3" id="KW-1003">Cell membrane</keyword>
<keyword evidence="6 8" id="KW-0472">Membrane</keyword>
<evidence type="ECO:0000256" key="7">
    <source>
        <dbReference type="SAM" id="MobiDB-lite"/>
    </source>
</evidence>
<protein>
    <submittedName>
        <fullName evidence="10">DUF421 domain-containing protein</fullName>
    </submittedName>
</protein>
<feature type="region of interest" description="Disordered" evidence="7">
    <location>
        <begin position="210"/>
        <end position="232"/>
    </location>
</feature>
<gene>
    <name evidence="10" type="ORF">C0674_01950</name>
</gene>
<keyword evidence="5 8" id="KW-1133">Transmembrane helix</keyword>
<dbReference type="InterPro" id="IPR007353">
    <property type="entry name" value="DUF421"/>
</dbReference>
<evidence type="ECO:0000313" key="11">
    <source>
        <dbReference type="Proteomes" id="UP000285882"/>
    </source>
</evidence>
<dbReference type="Pfam" id="PF04239">
    <property type="entry name" value="DUF421"/>
    <property type="match status" value="1"/>
</dbReference>
<evidence type="ECO:0000256" key="5">
    <source>
        <dbReference type="ARBA" id="ARBA00022989"/>
    </source>
</evidence>
<dbReference type="Proteomes" id="UP000285882">
    <property type="component" value="Chromosome"/>
</dbReference>
<dbReference type="PANTHER" id="PTHR34582">
    <property type="entry name" value="UPF0702 TRANSMEMBRANE PROTEIN YCAP"/>
    <property type="match status" value="1"/>
</dbReference>
<evidence type="ECO:0000259" key="9">
    <source>
        <dbReference type="Pfam" id="PF04239"/>
    </source>
</evidence>
<proteinExistence type="inferred from homology"/>
<dbReference type="EMBL" id="CP025688">
    <property type="protein sequence ID" value="QAA21486.1"/>
    <property type="molecule type" value="Genomic_DNA"/>
</dbReference>
<dbReference type="InterPro" id="IPR023090">
    <property type="entry name" value="UPF0702_alpha/beta_dom_sf"/>
</dbReference>
<evidence type="ECO:0000256" key="8">
    <source>
        <dbReference type="SAM" id="Phobius"/>
    </source>
</evidence>
<evidence type="ECO:0000256" key="6">
    <source>
        <dbReference type="ARBA" id="ARBA00023136"/>
    </source>
</evidence>
<name>A0ABX5Q4C0_9BACL</name>
<sequence>MPGPFCIKAICFVKLSARRNGGLFMNGFMRVIDFHPNWLWQAVVILLFGVLLIRVSGRKSISQMTIPQTVIMISIGTMLVQPVSGKSITLSFAIGVIFVATLFVIDQLQLKWDWAESLFSGHAKIIIKNGKLRTRRLRKMKMTVDHIEMQLRQNGVERLEDIEMATVEQSGQIACLLVQKKRPATKEDIAALQQDLAVIAKALRVQLPSQQKKKPQEAKLFTEIENHRKRSR</sequence>
<organism evidence="10 11">
    <name type="scientific">Sporolactobacillus terrae</name>
    <dbReference type="NCBI Taxonomy" id="269673"/>
    <lineage>
        <taxon>Bacteria</taxon>
        <taxon>Bacillati</taxon>
        <taxon>Bacillota</taxon>
        <taxon>Bacilli</taxon>
        <taxon>Bacillales</taxon>
        <taxon>Sporolactobacillaceae</taxon>
        <taxon>Sporolactobacillus</taxon>
    </lineage>
</organism>
<feature type="domain" description="YetF C-terminal" evidence="9">
    <location>
        <begin position="111"/>
        <end position="180"/>
    </location>
</feature>
<feature type="transmembrane region" description="Helical" evidence="8">
    <location>
        <begin position="64"/>
        <end position="81"/>
    </location>
</feature>
<feature type="transmembrane region" description="Helical" evidence="8">
    <location>
        <begin position="38"/>
        <end position="57"/>
    </location>
</feature>
<dbReference type="Gene3D" id="3.30.240.20">
    <property type="entry name" value="bsu07140 like domains"/>
    <property type="match status" value="1"/>
</dbReference>
<comment type="similarity">
    <text evidence="2">Belongs to the UPF0702 family.</text>
</comment>
<feature type="compositionally biased region" description="Basic and acidic residues" evidence="7">
    <location>
        <begin position="214"/>
        <end position="226"/>
    </location>
</feature>
<reference evidence="10 11" key="1">
    <citation type="submission" date="2018-01" db="EMBL/GenBank/DDBJ databases">
        <title>Complete genome sequencing of Sporolactobacillus terrae DLG3.</title>
        <authorList>
            <person name="Nam Y.-D."/>
            <person name="Kang J."/>
            <person name="Chung W.-H."/>
        </authorList>
    </citation>
    <scope>NUCLEOTIDE SEQUENCE [LARGE SCALE GENOMIC DNA]</scope>
    <source>
        <strain evidence="10 11">DLG3</strain>
    </source>
</reference>
<evidence type="ECO:0000256" key="2">
    <source>
        <dbReference type="ARBA" id="ARBA00006448"/>
    </source>
</evidence>
<evidence type="ECO:0000313" key="10">
    <source>
        <dbReference type="EMBL" id="QAA21486.1"/>
    </source>
</evidence>
<dbReference type="PANTHER" id="PTHR34582:SF2">
    <property type="entry name" value="UPF0702 TRANSMEMBRANE PROTEIN YDFR"/>
    <property type="match status" value="1"/>
</dbReference>
<keyword evidence="11" id="KW-1185">Reference proteome</keyword>
<evidence type="ECO:0000256" key="4">
    <source>
        <dbReference type="ARBA" id="ARBA00022692"/>
    </source>
</evidence>
<feature type="transmembrane region" description="Helical" evidence="8">
    <location>
        <begin position="87"/>
        <end position="105"/>
    </location>
</feature>
<evidence type="ECO:0000256" key="3">
    <source>
        <dbReference type="ARBA" id="ARBA00022475"/>
    </source>
</evidence>
<keyword evidence="4 8" id="KW-0812">Transmembrane</keyword>
<accession>A0ABX5Q4C0</accession>